<evidence type="ECO:0000313" key="3">
    <source>
        <dbReference type="EMBL" id="KAG2896955.1"/>
    </source>
</evidence>
<dbReference type="Proteomes" id="UP000735874">
    <property type="component" value="Unassembled WGS sequence"/>
</dbReference>
<organism evidence="6 7">
    <name type="scientific">Phytophthora cactorum</name>
    <dbReference type="NCBI Taxonomy" id="29920"/>
    <lineage>
        <taxon>Eukaryota</taxon>
        <taxon>Sar</taxon>
        <taxon>Stramenopiles</taxon>
        <taxon>Oomycota</taxon>
        <taxon>Peronosporomycetes</taxon>
        <taxon>Peronosporales</taxon>
        <taxon>Peronosporaceae</taxon>
        <taxon>Phytophthora</taxon>
    </lineage>
</organism>
<gene>
    <name evidence="6" type="ORF">PC110_g22136</name>
    <name evidence="1" type="ORF">PC113_g13494</name>
    <name evidence="2" type="ORF">PC115_g22849</name>
    <name evidence="3" type="ORF">PC117_g22872</name>
    <name evidence="4" type="ORF">PC118_g22011</name>
    <name evidence="5" type="ORF">PC129_g22914</name>
</gene>
<dbReference type="EMBL" id="RCMV01002321">
    <property type="protein sequence ID" value="KAG3203347.1"/>
    <property type="molecule type" value="Genomic_DNA"/>
</dbReference>
<evidence type="ECO:0000313" key="1">
    <source>
        <dbReference type="EMBL" id="KAG2854230.1"/>
    </source>
</evidence>
<evidence type="ECO:0000313" key="4">
    <source>
        <dbReference type="EMBL" id="KAG2961372.1"/>
    </source>
</evidence>
<dbReference type="VEuPathDB" id="FungiDB:PC110_g22136"/>
<dbReference type="Proteomes" id="UP000251314">
    <property type="component" value="Unassembled WGS sequence"/>
</dbReference>
<evidence type="ECO:0000313" key="2">
    <source>
        <dbReference type="EMBL" id="KAG2879244.1"/>
    </source>
</evidence>
<dbReference type="EMBL" id="RCMI01002036">
    <property type="protein sequence ID" value="KAG2879244.1"/>
    <property type="molecule type" value="Genomic_DNA"/>
</dbReference>
<comment type="caution">
    <text evidence="6">The sequence shown here is derived from an EMBL/GenBank/DDBJ whole genome shotgun (WGS) entry which is preliminary data.</text>
</comment>
<name>A0A329RAA6_9STRA</name>
<dbReference type="Proteomes" id="UP000697107">
    <property type="component" value="Unassembled WGS sequence"/>
</dbReference>
<keyword evidence="7" id="KW-1185">Reference proteome</keyword>
<dbReference type="EMBL" id="RCMG01000438">
    <property type="protein sequence ID" value="KAG2854230.1"/>
    <property type="molecule type" value="Genomic_DNA"/>
</dbReference>
<dbReference type="Proteomes" id="UP000774804">
    <property type="component" value="Unassembled WGS sequence"/>
</dbReference>
<evidence type="ECO:0000313" key="7">
    <source>
        <dbReference type="Proteomes" id="UP000251314"/>
    </source>
</evidence>
<dbReference type="EMBL" id="RCMK01001316">
    <property type="protein sequence ID" value="KAG2896955.1"/>
    <property type="molecule type" value="Genomic_DNA"/>
</dbReference>
<evidence type="ECO:0000313" key="5">
    <source>
        <dbReference type="EMBL" id="KAG3203347.1"/>
    </source>
</evidence>
<dbReference type="AlphaFoldDB" id="A0A329RAA6"/>
<dbReference type="EMBL" id="RCML01001616">
    <property type="protein sequence ID" value="KAG2961372.1"/>
    <property type="molecule type" value="Genomic_DNA"/>
</dbReference>
<reference evidence="1" key="2">
    <citation type="submission" date="2018-10" db="EMBL/GenBank/DDBJ databases">
        <title>Effector identification in a new, highly contiguous assembly of the strawberry crown rot pathogen Phytophthora cactorum.</title>
        <authorList>
            <person name="Armitage A.D."/>
            <person name="Nellist C.F."/>
            <person name="Bates H."/>
            <person name="Vickerstaff R.J."/>
            <person name="Harrison R.J."/>
        </authorList>
    </citation>
    <scope>NUCLEOTIDE SEQUENCE</scope>
    <source>
        <strain evidence="1">15-7</strain>
        <strain evidence="2">4032</strain>
        <strain evidence="3">4040</strain>
        <strain evidence="4">P415</strain>
        <strain evidence="5">P421</strain>
    </source>
</reference>
<dbReference type="Proteomes" id="UP000760860">
    <property type="component" value="Unassembled WGS sequence"/>
</dbReference>
<proteinExistence type="predicted"/>
<reference evidence="6 7" key="1">
    <citation type="submission" date="2018-01" db="EMBL/GenBank/DDBJ databases">
        <title>Draft genome of the strawberry crown rot pathogen Phytophthora cactorum.</title>
        <authorList>
            <person name="Armitage A.D."/>
            <person name="Lysoe E."/>
            <person name="Nellist C.F."/>
            <person name="Harrison R.J."/>
            <person name="Brurberg M.B."/>
        </authorList>
    </citation>
    <scope>NUCLEOTIDE SEQUENCE [LARGE SCALE GENOMIC DNA]</scope>
    <source>
        <strain evidence="6 7">10300</strain>
    </source>
</reference>
<evidence type="ECO:0000313" key="6">
    <source>
        <dbReference type="EMBL" id="RAW21421.1"/>
    </source>
</evidence>
<sequence>MMCRSTQLLSETSYFILENAPIVRVFADRLLNVFPALLSRVRLVINDFSKSKHQ</sequence>
<protein>
    <submittedName>
        <fullName evidence="6">Uncharacterized protein</fullName>
    </submittedName>
</protein>
<dbReference type="Proteomes" id="UP000736787">
    <property type="component" value="Unassembled WGS sequence"/>
</dbReference>
<accession>A0A329RAA6</accession>
<dbReference type="EMBL" id="MJFZ01001782">
    <property type="protein sequence ID" value="RAW21421.1"/>
    <property type="molecule type" value="Genomic_DNA"/>
</dbReference>